<comment type="caution">
    <text evidence="1">The sequence shown here is derived from an EMBL/GenBank/DDBJ whole genome shotgun (WGS) entry which is preliminary data.</text>
</comment>
<dbReference type="AlphaFoldDB" id="F2B919"/>
<name>F2B919_9NEIS</name>
<accession>F2B919</accession>
<dbReference type="Proteomes" id="UP000004105">
    <property type="component" value="Unassembled WGS sequence"/>
</dbReference>
<keyword evidence="2" id="KW-1185">Reference proteome</keyword>
<dbReference type="HOGENOM" id="CLU_2974672_0_0_4"/>
<evidence type="ECO:0000313" key="2">
    <source>
        <dbReference type="Proteomes" id="UP000004105"/>
    </source>
</evidence>
<reference evidence="1 2" key="1">
    <citation type="submission" date="2011-02" db="EMBL/GenBank/DDBJ databases">
        <authorList>
            <person name="Muzny D."/>
            <person name="Qin X."/>
            <person name="Deng J."/>
            <person name="Jiang H."/>
            <person name="Liu Y."/>
            <person name="Qu J."/>
            <person name="Song X.-Z."/>
            <person name="Zhang L."/>
            <person name="Thornton R."/>
            <person name="Coyle M."/>
            <person name="Francisco L."/>
            <person name="Jackson L."/>
            <person name="Javaid M."/>
            <person name="Korchina V."/>
            <person name="Kovar C."/>
            <person name="Mata R."/>
            <person name="Mathew T."/>
            <person name="Ngo R."/>
            <person name="Nguyen L."/>
            <person name="Nguyen N."/>
            <person name="Okwuonu G."/>
            <person name="Ongeri F."/>
            <person name="Pham C."/>
            <person name="Simmons D."/>
            <person name="Wilczek-Boney K."/>
            <person name="Hale W."/>
            <person name="Jakkamsetti A."/>
            <person name="Pham P."/>
            <person name="Ruth R."/>
            <person name="San Lucas F."/>
            <person name="Warren J."/>
            <person name="Zhang J."/>
            <person name="Zhao Z."/>
            <person name="Zhou C."/>
            <person name="Zhu D."/>
            <person name="Lee S."/>
            <person name="Bess C."/>
            <person name="Blankenburg K."/>
            <person name="Forbes L."/>
            <person name="Fu Q."/>
            <person name="Gubbala S."/>
            <person name="Hirani K."/>
            <person name="Jayaseelan J.C."/>
            <person name="Lara F."/>
            <person name="Munidasa M."/>
            <person name="Palculict T."/>
            <person name="Patil S."/>
            <person name="Pu L.-L."/>
            <person name="Saada N."/>
            <person name="Tang L."/>
            <person name="Weissenberger G."/>
            <person name="Zhu Y."/>
            <person name="Hemphill L."/>
            <person name="Shang Y."/>
            <person name="Youmans B."/>
            <person name="Ayvaz T."/>
            <person name="Ross M."/>
            <person name="Santibanez J."/>
            <person name="Aqrawi P."/>
            <person name="Gross S."/>
            <person name="Joshi V."/>
            <person name="Fowler G."/>
            <person name="Nazareth L."/>
            <person name="Reid J."/>
            <person name="Worley K."/>
            <person name="Petrosino J."/>
            <person name="Highlander S."/>
            <person name="Gibbs R."/>
        </authorList>
    </citation>
    <scope>NUCLEOTIDE SEQUENCE [LARGE SCALE GENOMIC DNA]</scope>
    <source>
        <strain evidence="1 2">ATCC BAA-1200</strain>
    </source>
</reference>
<proteinExistence type="predicted"/>
<evidence type="ECO:0000313" key="1">
    <source>
        <dbReference type="EMBL" id="EGF12023.1"/>
    </source>
</evidence>
<organism evidence="1 2">
    <name type="scientific">Neisseria bacilliformis ATCC BAA-1200</name>
    <dbReference type="NCBI Taxonomy" id="888742"/>
    <lineage>
        <taxon>Bacteria</taxon>
        <taxon>Pseudomonadati</taxon>
        <taxon>Pseudomonadota</taxon>
        <taxon>Betaproteobacteria</taxon>
        <taxon>Neisseriales</taxon>
        <taxon>Neisseriaceae</taxon>
        <taxon>Neisseria</taxon>
    </lineage>
</organism>
<sequence>MGGSNAVGQARIIARPSENAVSDGLKAQARNMRCGLGRFGFEYRGIKTESYKEASEVG</sequence>
<protein>
    <submittedName>
        <fullName evidence="1">Uncharacterized protein</fullName>
    </submittedName>
</protein>
<gene>
    <name evidence="1" type="ORF">HMPREF9123_0229</name>
</gene>
<dbReference type="EMBL" id="AFAY01000004">
    <property type="protein sequence ID" value="EGF12023.1"/>
    <property type="molecule type" value="Genomic_DNA"/>
</dbReference>